<dbReference type="GO" id="GO:0016987">
    <property type="term" value="F:sigma factor activity"/>
    <property type="evidence" value="ECO:0007669"/>
    <property type="project" value="UniProtKB-KW"/>
</dbReference>
<dbReference type="SUPFAM" id="SSF88659">
    <property type="entry name" value="Sigma3 and sigma4 domains of RNA polymerase sigma factors"/>
    <property type="match status" value="1"/>
</dbReference>
<proteinExistence type="inferred from homology"/>
<keyword evidence="5 6" id="KW-0804">Transcription</keyword>
<dbReference type="RefSeq" id="WP_271318249.1">
    <property type="nucleotide sequence ID" value="NZ_JABXJJ020000031.1"/>
</dbReference>
<name>A0AA90H5K3_9ACTN</name>
<dbReference type="NCBIfam" id="TIGR02937">
    <property type="entry name" value="sigma70-ECF"/>
    <property type="match status" value="1"/>
</dbReference>
<evidence type="ECO:0000256" key="6">
    <source>
        <dbReference type="RuleBase" id="RU000716"/>
    </source>
</evidence>
<keyword evidence="4 6" id="KW-0238">DNA-binding</keyword>
<evidence type="ECO:0000313" key="9">
    <source>
        <dbReference type="EMBL" id="MDI5972336.1"/>
    </source>
</evidence>
<keyword evidence="3 6" id="KW-0731">Sigma factor</keyword>
<comment type="caution">
    <text evidence="9">The sequence shown here is derived from an EMBL/GenBank/DDBJ whole genome shotgun (WGS) entry which is preliminary data.</text>
</comment>
<dbReference type="AlphaFoldDB" id="A0AA90H5K3"/>
<dbReference type="PROSITE" id="PS01063">
    <property type="entry name" value="SIGMA70_ECF"/>
    <property type="match status" value="1"/>
</dbReference>
<evidence type="ECO:0000256" key="3">
    <source>
        <dbReference type="ARBA" id="ARBA00023082"/>
    </source>
</evidence>
<evidence type="ECO:0000256" key="5">
    <source>
        <dbReference type="ARBA" id="ARBA00023163"/>
    </source>
</evidence>
<dbReference type="InterPro" id="IPR036388">
    <property type="entry name" value="WH-like_DNA-bd_sf"/>
</dbReference>
<evidence type="ECO:0000256" key="4">
    <source>
        <dbReference type="ARBA" id="ARBA00023125"/>
    </source>
</evidence>
<dbReference type="PANTHER" id="PTHR43133">
    <property type="entry name" value="RNA POLYMERASE ECF-TYPE SIGMA FACTO"/>
    <property type="match status" value="1"/>
</dbReference>
<dbReference type="InterPro" id="IPR000838">
    <property type="entry name" value="RNA_pol_sigma70_ECF_CS"/>
</dbReference>
<dbReference type="EMBL" id="JABXJJ020000031">
    <property type="protein sequence ID" value="MDI5972336.1"/>
    <property type="molecule type" value="Genomic_DNA"/>
</dbReference>
<dbReference type="InterPro" id="IPR039425">
    <property type="entry name" value="RNA_pol_sigma-70-like"/>
</dbReference>
<reference evidence="9" key="1">
    <citation type="submission" date="2023-05" db="EMBL/GenBank/DDBJ databases">
        <title>Streptantibioticus silvisoli sp. nov., acidotolerant actinomycetes 1 from pine litter.</title>
        <authorList>
            <person name="Swiecimska M."/>
            <person name="Golinska P."/>
            <person name="Sangal V."/>
            <person name="Wachnowicz B."/>
            <person name="Goodfellow M."/>
        </authorList>
    </citation>
    <scope>NUCLEOTIDE SEQUENCE</scope>
    <source>
        <strain evidence="9">SL13</strain>
    </source>
</reference>
<evidence type="ECO:0000256" key="2">
    <source>
        <dbReference type="ARBA" id="ARBA00023015"/>
    </source>
</evidence>
<evidence type="ECO:0000256" key="1">
    <source>
        <dbReference type="ARBA" id="ARBA00010641"/>
    </source>
</evidence>
<gene>
    <name evidence="9" type="ORF">POF50_023855</name>
</gene>
<dbReference type="InterPro" id="IPR014284">
    <property type="entry name" value="RNA_pol_sigma-70_dom"/>
</dbReference>
<protein>
    <recommendedName>
        <fullName evidence="6">RNA polymerase sigma factor</fullName>
    </recommendedName>
</protein>
<evidence type="ECO:0000259" key="7">
    <source>
        <dbReference type="Pfam" id="PF04542"/>
    </source>
</evidence>
<comment type="similarity">
    <text evidence="1 6">Belongs to the sigma-70 factor family. ECF subfamily.</text>
</comment>
<dbReference type="Gene3D" id="1.10.10.10">
    <property type="entry name" value="Winged helix-like DNA-binding domain superfamily/Winged helix DNA-binding domain"/>
    <property type="match status" value="1"/>
</dbReference>
<dbReference type="InterPro" id="IPR013324">
    <property type="entry name" value="RNA_pol_sigma_r3/r4-like"/>
</dbReference>
<dbReference type="InterPro" id="IPR013325">
    <property type="entry name" value="RNA_pol_sigma_r2"/>
</dbReference>
<dbReference type="PANTHER" id="PTHR43133:SF52">
    <property type="entry name" value="ECF RNA POLYMERASE SIGMA FACTOR SIGL"/>
    <property type="match status" value="1"/>
</dbReference>
<accession>A0AA90H5K3</accession>
<evidence type="ECO:0000259" key="8">
    <source>
        <dbReference type="Pfam" id="PF04545"/>
    </source>
</evidence>
<dbReference type="GO" id="GO:0006352">
    <property type="term" value="P:DNA-templated transcription initiation"/>
    <property type="evidence" value="ECO:0007669"/>
    <property type="project" value="InterPro"/>
</dbReference>
<organism evidence="9">
    <name type="scientific">Streptantibioticus silvisoli</name>
    <dbReference type="NCBI Taxonomy" id="2705255"/>
    <lineage>
        <taxon>Bacteria</taxon>
        <taxon>Bacillati</taxon>
        <taxon>Actinomycetota</taxon>
        <taxon>Actinomycetes</taxon>
        <taxon>Kitasatosporales</taxon>
        <taxon>Streptomycetaceae</taxon>
        <taxon>Streptantibioticus</taxon>
    </lineage>
</organism>
<dbReference type="GO" id="GO:0003677">
    <property type="term" value="F:DNA binding"/>
    <property type="evidence" value="ECO:0007669"/>
    <property type="project" value="UniProtKB-KW"/>
</dbReference>
<keyword evidence="2 6" id="KW-0805">Transcription regulation</keyword>
<dbReference type="Pfam" id="PF04542">
    <property type="entry name" value="Sigma70_r2"/>
    <property type="match status" value="1"/>
</dbReference>
<dbReference type="SUPFAM" id="SSF88946">
    <property type="entry name" value="Sigma2 domain of RNA polymerase sigma factors"/>
    <property type="match status" value="1"/>
</dbReference>
<dbReference type="InterPro" id="IPR007630">
    <property type="entry name" value="RNA_pol_sigma70_r4"/>
</dbReference>
<dbReference type="InterPro" id="IPR007627">
    <property type="entry name" value="RNA_pol_sigma70_r2"/>
</dbReference>
<sequence length="183" mass="20301">MWQTRRSAAPARGCGESLRTPQDVRDAYERYGGELFGFVLKTLDDRCLAEDVVQETFVRAWRTGRRPAPARGTLRSWLFAIARDAMADAAGHRGTGPASGGPRARRTGGADPFDRLLSNIQLDEALRRLSPEHRRTVVEVYYNGRTGADLARCLGVPASAVRGRLYYGVRALRLVLEENGWLA</sequence>
<feature type="domain" description="RNA polymerase sigma-70 region 2" evidence="7">
    <location>
        <begin position="28"/>
        <end position="89"/>
    </location>
</feature>
<dbReference type="Pfam" id="PF04545">
    <property type="entry name" value="Sigma70_r4"/>
    <property type="match status" value="1"/>
</dbReference>
<dbReference type="Gene3D" id="1.10.1740.10">
    <property type="match status" value="1"/>
</dbReference>
<feature type="domain" description="RNA polymerase sigma-70 region 4" evidence="8">
    <location>
        <begin position="125"/>
        <end position="173"/>
    </location>
</feature>